<dbReference type="SUPFAM" id="SSF82171">
    <property type="entry name" value="DPP6 N-terminal domain-like"/>
    <property type="match status" value="1"/>
</dbReference>
<dbReference type="EMBL" id="CP036433">
    <property type="protein sequence ID" value="QDU95362.1"/>
    <property type="molecule type" value="Genomic_DNA"/>
</dbReference>
<dbReference type="SMART" id="SM00320">
    <property type="entry name" value="WD40"/>
    <property type="match status" value="4"/>
</dbReference>
<dbReference type="Proteomes" id="UP000317648">
    <property type="component" value="Chromosome"/>
</dbReference>
<keyword evidence="2" id="KW-0677">Repeat</keyword>
<evidence type="ECO:0000313" key="4">
    <source>
        <dbReference type="Proteomes" id="UP000317648"/>
    </source>
</evidence>
<dbReference type="Gene3D" id="2.130.10.10">
    <property type="entry name" value="YVTN repeat-like/Quinoprotein amine dehydrogenase"/>
    <property type="match status" value="2"/>
</dbReference>
<gene>
    <name evidence="3" type="ORF">Pla8534_31770</name>
</gene>
<dbReference type="PANTHER" id="PTHR44129">
    <property type="entry name" value="WD REPEAT-CONTAINING PROTEIN POP1"/>
    <property type="match status" value="1"/>
</dbReference>
<proteinExistence type="predicted"/>
<evidence type="ECO:0000256" key="2">
    <source>
        <dbReference type="ARBA" id="ARBA00022737"/>
    </source>
</evidence>
<reference evidence="3 4" key="1">
    <citation type="submission" date="2019-02" db="EMBL/GenBank/DDBJ databases">
        <title>Deep-cultivation of Planctomycetes and their phenomic and genomic characterization uncovers novel biology.</title>
        <authorList>
            <person name="Wiegand S."/>
            <person name="Jogler M."/>
            <person name="Boedeker C."/>
            <person name="Pinto D."/>
            <person name="Vollmers J."/>
            <person name="Rivas-Marin E."/>
            <person name="Kohn T."/>
            <person name="Peeters S.H."/>
            <person name="Heuer A."/>
            <person name="Rast P."/>
            <person name="Oberbeckmann S."/>
            <person name="Bunk B."/>
            <person name="Jeske O."/>
            <person name="Meyerdierks A."/>
            <person name="Storesund J.E."/>
            <person name="Kallscheuer N."/>
            <person name="Luecker S."/>
            <person name="Lage O.M."/>
            <person name="Pohl T."/>
            <person name="Merkel B.J."/>
            <person name="Hornburger P."/>
            <person name="Mueller R.-W."/>
            <person name="Bruemmer F."/>
            <person name="Labrenz M."/>
            <person name="Spormann A.M."/>
            <person name="Op den Camp H."/>
            <person name="Overmann J."/>
            <person name="Amann R."/>
            <person name="Jetten M.S.M."/>
            <person name="Mascher T."/>
            <person name="Medema M.H."/>
            <person name="Devos D.P."/>
            <person name="Kaster A.-K."/>
            <person name="Ovreas L."/>
            <person name="Rohde M."/>
            <person name="Galperin M.Y."/>
            <person name="Jogler C."/>
        </authorList>
    </citation>
    <scope>NUCLEOTIDE SEQUENCE [LARGE SCALE GENOMIC DNA]</scope>
    <source>
        <strain evidence="3 4">Pla85_3_4</strain>
    </source>
</reference>
<organism evidence="3 4">
    <name type="scientific">Lignipirellula cremea</name>
    <dbReference type="NCBI Taxonomy" id="2528010"/>
    <lineage>
        <taxon>Bacteria</taxon>
        <taxon>Pseudomonadati</taxon>
        <taxon>Planctomycetota</taxon>
        <taxon>Planctomycetia</taxon>
        <taxon>Pirellulales</taxon>
        <taxon>Pirellulaceae</taxon>
        <taxon>Lignipirellula</taxon>
    </lineage>
</organism>
<dbReference type="AlphaFoldDB" id="A0A518DU44"/>
<dbReference type="InterPro" id="IPR050349">
    <property type="entry name" value="WD_LIS1/nudF_dynein_reg"/>
</dbReference>
<dbReference type="InterPro" id="IPR015943">
    <property type="entry name" value="WD40/YVTN_repeat-like_dom_sf"/>
</dbReference>
<dbReference type="KEGG" id="lcre:Pla8534_31770"/>
<keyword evidence="4" id="KW-1185">Reference proteome</keyword>
<evidence type="ECO:0000256" key="1">
    <source>
        <dbReference type="ARBA" id="ARBA00022574"/>
    </source>
</evidence>
<sequence>MAKKKAAPTRTGSELPVSLLAEMPRGGHCCTALEFSPGAEYLAAAAGDRKLHIYDVAAGKRLHHRNDHTGGVDALCFSPDGKQLASAGTAKVNRRDAGGEMLIWNVVEGIVLQRVPLVPGKGEVFIGPARFSPSGKHVACVVVDHEDEESHIAIVDPVAGKVTKEIPVDTWGCEIAFAPDGKTLAGAFDDRLVFWPFPAGKPSKVIPRGCKAKSLAYSPDGKTLAVVEPHGVVTLLAVPTGKAGKSLMESPQHLVEKVQFSADGKRLATIGETMHGTSEGEVRVWDLKSGKVVLSFLGRIGVESPQGFPGACALSDDLTCFANAGGKTRLWRVEG</sequence>
<accession>A0A518DU44</accession>
<evidence type="ECO:0000313" key="3">
    <source>
        <dbReference type="EMBL" id="QDU95362.1"/>
    </source>
</evidence>
<dbReference type="InterPro" id="IPR001680">
    <property type="entry name" value="WD40_rpt"/>
</dbReference>
<name>A0A518DU44_9BACT</name>
<keyword evidence="1" id="KW-0853">WD repeat</keyword>
<dbReference type="RefSeq" id="WP_197443322.1">
    <property type="nucleotide sequence ID" value="NZ_CP036433.1"/>
</dbReference>
<dbReference type="Pfam" id="PF00400">
    <property type="entry name" value="WD40"/>
    <property type="match status" value="2"/>
</dbReference>
<protein>
    <submittedName>
        <fullName evidence="3">WD domain, G-beta repeat</fullName>
    </submittedName>
</protein>